<feature type="compositionally biased region" description="Polar residues" evidence="1">
    <location>
        <begin position="168"/>
        <end position="177"/>
    </location>
</feature>
<feature type="region of interest" description="Disordered" evidence="1">
    <location>
        <begin position="1"/>
        <end position="234"/>
    </location>
</feature>
<feature type="region of interest" description="Disordered" evidence="1">
    <location>
        <begin position="450"/>
        <end position="498"/>
    </location>
</feature>
<feature type="compositionally biased region" description="Polar residues" evidence="1">
    <location>
        <begin position="488"/>
        <end position="498"/>
    </location>
</feature>
<dbReference type="EMBL" id="CP099426">
    <property type="protein sequence ID" value="USW57290.1"/>
    <property type="molecule type" value="Genomic_DNA"/>
</dbReference>
<organism evidence="2 3">
    <name type="scientific">Septoria linicola</name>
    <dbReference type="NCBI Taxonomy" id="215465"/>
    <lineage>
        <taxon>Eukaryota</taxon>
        <taxon>Fungi</taxon>
        <taxon>Dikarya</taxon>
        <taxon>Ascomycota</taxon>
        <taxon>Pezizomycotina</taxon>
        <taxon>Dothideomycetes</taxon>
        <taxon>Dothideomycetidae</taxon>
        <taxon>Mycosphaerellales</taxon>
        <taxon>Mycosphaerellaceae</taxon>
        <taxon>Septoria</taxon>
    </lineage>
</organism>
<feature type="compositionally biased region" description="Acidic residues" evidence="1">
    <location>
        <begin position="454"/>
        <end position="472"/>
    </location>
</feature>
<accession>A0A9Q9AY66</accession>
<proteinExistence type="predicted"/>
<evidence type="ECO:0000313" key="2">
    <source>
        <dbReference type="EMBL" id="USW57290.1"/>
    </source>
</evidence>
<protein>
    <submittedName>
        <fullName evidence="2">Uncharacterized protein</fullName>
    </submittedName>
</protein>
<dbReference type="Proteomes" id="UP001056384">
    <property type="component" value="Chromosome 9"/>
</dbReference>
<feature type="region of interest" description="Disordered" evidence="1">
    <location>
        <begin position="768"/>
        <end position="794"/>
    </location>
</feature>
<evidence type="ECO:0000256" key="1">
    <source>
        <dbReference type="SAM" id="MobiDB-lite"/>
    </source>
</evidence>
<feature type="region of interest" description="Disordered" evidence="1">
    <location>
        <begin position="263"/>
        <end position="292"/>
    </location>
</feature>
<feature type="compositionally biased region" description="Low complexity" evidence="1">
    <location>
        <begin position="96"/>
        <end position="109"/>
    </location>
</feature>
<feature type="compositionally biased region" description="Pro residues" evidence="1">
    <location>
        <begin position="136"/>
        <end position="146"/>
    </location>
</feature>
<feature type="region of interest" description="Disordered" evidence="1">
    <location>
        <begin position="392"/>
        <end position="414"/>
    </location>
</feature>
<gene>
    <name evidence="2" type="ORF">Slin15195_G106090</name>
</gene>
<feature type="compositionally biased region" description="Polar residues" evidence="1">
    <location>
        <begin position="195"/>
        <end position="229"/>
    </location>
</feature>
<name>A0A9Q9AY66_9PEZI</name>
<feature type="region of interest" description="Disordered" evidence="1">
    <location>
        <begin position="673"/>
        <end position="713"/>
    </location>
</feature>
<evidence type="ECO:0000313" key="3">
    <source>
        <dbReference type="Proteomes" id="UP001056384"/>
    </source>
</evidence>
<reference evidence="2" key="1">
    <citation type="submission" date="2022-06" db="EMBL/GenBank/DDBJ databases">
        <title>Complete genome sequences of two strains of the flax pathogen Septoria linicola.</title>
        <authorList>
            <person name="Lapalu N."/>
            <person name="Simon A."/>
            <person name="Demenou B."/>
            <person name="Paumier D."/>
            <person name="Guillot M.-P."/>
            <person name="Gout L."/>
            <person name="Valade R."/>
        </authorList>
    </citation>
    <scope>NUCLEOTIDE SEQUENCE</scope>
    <source>
        <strain evidence="2">SE15195</strain>
    </source>
</reference>
<sequence length="794" mass="87916">MSRAQERVRRLAQLNQRPLPPAITYGTRRGNRIPLKGNQFLRPDPYDIPSDEDDEPPVASRHVKIGKTYSAKQPNADDSPLSEDQLEAVYGRDATPISSPPRRLTPSSRNGNEAQVPLVVKSVKPSTRRTIAQPTPARPVPEPPSEPQSTTSSFSVAKAVSRKRRTIPQRTPTTAHSRFNRKDATRPAHRARPTVITSSLTPDDSSNAHFTQRTGRTPASSKHTSTTESLKTKPHLPVGELLLVRSPSQAGFECDHISTVQGPEVQDPIADSSTRESSLDLRADTHAPSSAKAPLISIRKRIRPPKFTHRSVAALRDRQRARAPFFKASKDARTSGDGFEAMELKVSHPASIMKKRRARKPLTSGFSALTLRAGPLPDVDFSTSSVKCKEEESSHDVDLSMADDEGAHSNASTSEVLWPTQCQLPSFSNRVLDEAVAQKLSSVSAPRRVYSISSDDDEEDQGEDWLEPEVENSSETGGASFAGHDENIPQQANSGDQPTFSRLMRQALSGAYVDAGRPRDTGVNFDFRKSATPGTAARVPFDRRHLMGVDEMIDDELDLGDASVPAKTHNIQHEALVNIGRFQDEDIPVRQPQPRSILRRETPVVQDGATGPEHTTTNTRRNSMRAIEGSHYFHPIRRSEDDCNEMPPRHGQLACVRRNTEVELADESHYFSHATGKLRDQSQSKPRIIKQRSSEARRASYYSQQGVPIPDSDDAVLETSTAVRETSPEHLDYTSFSKLNVLKRNAETTWSSSLPKTPRDLKTLTRTVSREHGTLSQSTRRKPSLPFQSPVKVM</sequence>
<keyword evidence="3" id="KW-1185">Reference proteome</keyword>
<feature type="compositionally biased region" description="Basic and acidic residues" evidence="1">
    <location>
        <begin position="273"/>
        <end position="285"/>
    </location>
</feature>
<feature type="compositionally biased region" description="Low complexity" evidence="1">
    <location>
        <begin position="147"/>
        <end position="156"/>
    </location>
</feature>
<dbReference type="AlphaFoldDB" id="A0A9Q9AY66"/>